<feature type="region of interest" description="Disordered" evidence="1">
    <location>
        <begin position="55"/>
        <end position="75"/>
    </location>
</feature>
<evidence type="ECO:0000313" key="2">
    <source>
        <dbReference type="EMBL" id="KAJ4930466.1"/>
    </source>
</evidence>
<reference evidence="2" key="1">
    <citation type="journal article" date="2023" name="Plant J.">
        <title>The genome of the king protea, Protea cynaroides.</title>
        <authorList>
            <person name="Chang J."/>
            <person name="Duong T.A."/>
            <person name="Schoeman C."/>
            <person name="Ma X."/>
            <person name="Roodt D."/>
            <person name="Barker N."/>
            <person name="Li Z."/>
            <person name="Van de Peer Y."/>
            <person name="Mizrachi E."/>
        </authorList>
    </citation>
    <scope>NUCLEOTIDE SEQUENCE</scope>
    <source>
        <tissue evidence="2">Young leaves</tissue>
    </source>
</reference>
<evidence type="ECO:0000256" key="1">
    <source>
        <dbReference type="SAM" id="MobiDB-lite"/>
    </source>
</evidence>
<proteinExistence type="predicted"/>
<evidence type="ECO:0000313" key="3">
    <source>
        <dbReference type="Proteomes" id="UP001141806"/>
    </source>
</evidence>
<sequence length="176" mass="19741">MAPILILMVPRGLEPWKGLGLLLGQLSLNGLPMRGVQVRVRLLVPERRRLNLSSEEDDGLEEYNAPSKASKDPKDVPLMVSMVPKDAPPIVSKVPKEVVLRKMKTTVRKDRGKRAIEKAEEREAIRFTPVWDLTTDDSAINEGKVSQLVNRASFLVDVDCISNMSNEQLECTLFLH</sequence>
<name>A0A9Q0JT29_9MAGN</name>
<gene>
    <name evidence="2" type="ORF">NE237_005591</name>
</gene>
<accession>A0A9Q0JT29</accession>
<protein>
    <submittedName>
        <fullName evidence="2">Uncharacterized protein</fullName>
    </submittedName>
</protein>
<keyword evidence="3" id="KW-1185">Reference proteome</keyword>
<comment type="caution">
    <text evidence="2">The sequence shown here is derived from an EMBL/GenBank/DDBJ whole genome shotgun (WGS) entry which is preliminary data.</text>
</comment>
<dbReference type="AlphaFoldDB" id="A0A9Q0JT29"/>
<dbReference type="EMBL" id="JAMYWD010003552">
    <property type="protein sequence ID" value="KAJ4930466.1"/>
    <property type="molecule type" value="Genomic_DNA"/>
</dbReference>
<dbReference type="Proteomes" id="UP001141806">
    <property type="component" value="Unassembled WGS sequence"/>
</dbReference>
<organism evidence="2 3">
    <name type="scientific">Protea cynaroides</name>
    <dbReference type="NCBI Taxonomy" id="273540"/>
    <lineage>
        <taxon>Eukaryota</taxon>
        <taxon>Viridiplantae</taxon>
        <taxon>Streptophyta</taxon>
        <taxon>Embryophyta</taxon>
        <taxon>Tracheophyta</taxon>
        <taxon>Spermatophyta</taxon>
        <taxon>Magnoliopsida</taxon>
        <taxon>Proteales</taxon>
        <taxon>Proteaceae</taxon>
        <taxon>Protea</taxon>
    </lineage>
</organism>